<feature type="chain" id="PRO_5029661141" evidence="3">
    <location>
        <begin position="25"/>
        <end position="283"/>
    </location>
</feature>
<protein>
    <submittedName>
        <fullName evidence="5">Efflux RND transporter periplasmic adaptor subunit</fullName>
    </submittedName>
</protein>
<organism evidence="5 6">
    <name type="scientific">Pikeienuella piscinae</name>
    <dbReference type="NCBI Taxonomy" id="2748098"/>
    <lineage>
        <taxon>Bacteria</taxon>
        <taxon>Pseudomonadati</taxon>
        <taxon>Pseudomonadota</taxon>
        <taxon>Alphaproteobacteria</taxon>
        <taxon>Rhodobacterales</taxon>
        <taxon>Paracoccaceae</taxon>
        <taxon>Pikeienuella</taxon>
    </lineage>
</organism>
<dbReference type="PANTHER" id="PTHR30469">
    <property type="entry name" value="MULTIDRUG RESISTANCE PROTEIN MDTA"/>
    <property type="match status" value="1"/>
</dbReference>
<comment type="similarity">
    <text evidence="1">Belongs to the membrane fusion protein (MFP) (TC 8.A.1) family.</text>
</comment>
<dbReference type="Gene3D" id="1.10.287.470">
    <property type="entry name" value="Helix hairpin bin"/>
    <property type="match status" value="1"/>
</dbReference>
<evidence type="ECO:0000256" key="2">
    <source>
        <dbReference type="SAM" id="Coils"/>
    </source>
</evidence>
<reference evidence="5 6" key="1">
    <citation type="submission" date="2020-02" db="EMBL/GenBank/DDBJ databases">
        <title>complete genome sequence of Rhodobacteraceae bacterium.</title>
        <authorList>
            <person name="Park J."/>
            <person name="Kim Y.-S."/>
            <person name="Kim K.-H."/>
        </authorList>
    </citation>
    <scope>NUCLEOTIDE SEQUENCE [LARGE SCALE GENOMIC DNA]</scope>
    <source>
        <strain evidence="5 6">RR4-56</strain>
    </source>
</reference>
<dbReference type="InterPro" id="IPR006143">
    <property type="entry name" value="RND_pump_MFP"/>
</dbReference>
<keyword evidence="6" id="KW-1185">Reference proteome</keyword>
<evidence type="ECO:0000313" key="6">
    <source>
        <dbReference type="Proteomes" id="UP000503336"/>
    </source>
</evidence>
<dbReference type="EMBL" id="CP049056">
    <property type="protein sequence ID" value="QIE56046.1"/>
    <property type="molecule type" value="Genomic_DNA"/>
</dbReference>
<proteinExistence type="inferred from homology"/>
<feature type="signal peptide" evidence="3">
    <location>
        <begin position="1"/>
        <end position="24"/>
    </location>
</feature>
<evidence type="ECO:0000256" key="3">
    <source>
        <dbReference type="SAM" id="SignalP"/>
    </source>
</evidence>
<dbReference type="Proteomes" id="UP000503336">
    <property type="component" value="Chromosome"/>
</dbReference>
<evidence type="ECO:0000313" key="5">
    <source>
        <dbReference type="EMBL" id="QIE56046.1"/>
    </source>
</evidence>
<evidence type="ECO:0000256" key="1">
    <source>
        <dbReference type="ARBA" id="ARBA00009477"/>
    </source>
</evidence>
<dbReference type="NCBIfam" id="TIGR01730">
    <property type="entry name" value="RND_mfp"/>
    <property type="match status" value="1"/>
</dbReference>
<dbReference type="Gene3D" id="2.40.30.170">
    <property type="match status" value="1"/>
</dbReference>
<keyword evidence="2" id="KW-0175">Coiled coil</keyword>
<dbReference type="KEGG" id="hdh:G5B40_11630"/>
<feature type="domain" description="Multidrug resistance protein MdtA-like barrel-sandwich hybrid" evidence="4">
    <location>
        <begin position="42"/>
        <end position="194"/>
    </location>
</feature>
<dbReference type="GO" id="GO:1990281">
    <property type="term" value="C:efflux pump complex"/>
    <property type="evidence" value="ECO:0007669"/>
    <property type="project" value="TreeGrafter"/>
</dbReference>
<feature type="coiled-coil region" evidence="2">
    <location>
        <begin position="70"/>
        <end position="115"/>
    </location>
</feature>
<dbReference type="InterPro" id="IPR058625">
    <property type="entry name" value="MdtA-like_BSH"/>
</dbReference>
<dbReference type="SUPFAM" id="SSF111369">
    <property type="entry name" value="HlyD-like secretion proteins"/>
    <property type="match status" value="1"/>
</dbReference>
<keyword evidence="3" id="KW-0732">Signal</keyword>
<sequence length="283" mass="29947">MMPRRKRSSLLGAACLCALSSAGAADECAATSAIGFADPAKRVEVAAREPGIIARQHVDVGARVTKGDLLAELDKRLGAADVALARARAEAEGRIAAAEARRDQTRRRAEELKRLSRSGAARPFEVAEAGAQLTIAEAELQTVLDERRVARLELESAEVRLALLDVRAPFDGVVEDILRRESELAGAGGDARILTLVETDSLHVEIFAPAACLDDIAIGDVLTVAAVRSGADFSARVRELGGEIDAATGLRGVVLEIRNEKTGLLVGERISLALPPDPRPGER</sequence>
<name>A0A7L5C0K3_9RHOB</name>
<dbReference type="Pfam" id="PF25917">
    <property type="entry name" value="BSH_RND"/>
    <property type="match status" value="1"/>
</dbReference>
<dbReference type="AlphaFoldDB" id="A0A7L5C0K3"/>
<gene>
    <name evidence="5" type="ORF">G5B40_11630</name>
</gene>
<accession>A0A7L5C0K3</accession>
<dbReference type="PANTHER" id="PTHR30469:SF15">
    <property type="entry name" value="HLYD FAMILY OF SECRETION PROTEINS"/>
    <property type="match status" value="1"/>
</dbReference>
<dbReference type="RefSeq" id="WP_165098755.1">
    <property type="nucleotide sequence ID" value="NZ_CP049056.1"/>
</dbReference>
<dbReference type="Gene3D" id="2.40.50.100">
    <property type="match status" value="1"/>
</dbReference>
<dbReference type="GO" id="GO:0015562">
    <property type="term" value="F:efflux transmembrane transporter activity"/>
    <property type="evidence" value="ECO:0007669"/>
    <property type="project" value="TreeGrafter"/>
</dbReference>
<evidence type="ECO:0000259" key="4">
    <source>
        <dbReference type="Pfam" id="PF25917"/>
    </source>
</evidence>